<dbReference type="Proteomes" id="UP000887577">
    <property type="component" value="Unplaced"/>
</dbReference>
<organism evidence="1 2">
    <name type="scientific">Panagrolaimus superbus</name>
    <dbReference type="NCBI Taxonomy" id="310955"/>
    <lineage>
        <taxon>Eukaryota</taxon>
        <taxon>Metazoa</taxon>
        <taxon>Ecdysozoa</taxon>
        <taxon>Nematoda</taxon>
        <taxon>Chromadorea</taxon>
        <taxon>Rhabditida</taxon>
        <taxon>Tylenchina</taxon>
        <taxon>Panagrolaimomorpha</taxon>
        <taxon>Panagrolaimoidea</taxon>
        <taxon>Panagrolaimidae</taxon>
        <taxon>Panagrolaimus</taxon>
    </lineage>
</organism>
<keyword evidence="1" id="KW-1185">Reference proteome</keyword>
<accession>A0A914XYU6</accession>
<proteinExistence type="predicted"/>
<sequence>MLQLNGRLNVCDAKIDVNLLLSHLHSCHLKDLRLVDQTISENDFIKLVSSKTIQKFIFCRNTVINDKEKRSMKMEEILKHLPNVEKFE</sequence>
<reference evidence="2" key="1">
    <citation type="submission" date="2022-11" db="UniProtKB">
        <authorList>
            <consortium name="WormBaseParasite"/>
        </authorList>
    </citation>
    <scope>IDENTIFICATION</scope>
</reference>
<evidence type="ECO:0000313" key="2">
    <source>
        <dbReference type="WBParaSite" id="PSU_v2.g12124.t1"/>
    </source>
</evidence>
<dbReference type="WBParaSite" id="PSU_v2.g12124.t1">
    <property type="protein sequence ID" value="PSU_v2.g12124.t1"/>
    <property type="gene ID" value="PSU_v2.g12124"/>
</dbReference>
<dbReference type="AlphaFoldDB" id="A0A914XYU6"/>
<evidence type="ECO:0000313" key="1">
    <source>
        <dbReference type="Proteomes" id="UP000887577"/>
    </source>
</evidence>
<name>A0A914XYU6_9BILA</name>
<protein>
    <submittedName>
        <fullName evidence="2">Uncharacterized protein</fullName>
    </submittedName>
</protein>